<feature type="transmembrane region" description="Helical" evidence="8">
    <location>
        <begin position="105"/>
        <end position="127"/>
    </location>
</feature>
<keyword evidence="10" id="KW-1185">Reference proteome</keyword>
<dbReference type="PANTHER" id="PTHR31686:SF1">
    <property type="entry name" value="SULFITE EFFLUX PUMP SSU1"/>
    <property type="match status" value="1"/>
</dbReference>
<accession>A0A9X4RDX1</accession>
<organism evidence="9 10">
    <name type="scientific">Speluncibacter jeojiensis</name>
    <dbReference type="NCBI Taxonomy" id="2710754"/>
    <lineage>
        <taxon>Bacteria</taxon>
        <taxon>Bacillati</taxon>
        <taxon>Actinomycetota</taxon>
        <taxon>Actinomycetes</taxon>
        <taxon>Mycobacteriales</taxon>
        <taxon>Speluncibacteraceae</taxon>
        <taxon>Speluncibacter</taxon>
    </lineage>
</organism>
<dbReference type="Pfam" id="PF03595">
    <property type="entry name" value="SLAC1"/>
    <property type="match status" value="1"/>
</dbReference>
<dbReference type="AlphaFoldDB" id="A0A9X4RDX1"/>
<feature type="transmembrane region" description="Helical" evidence="8">
    <location>
        <begin position="283"/>
        <end position="305"/>
    </location>
</feature>
<dbReference type="InterPro" id="IPR004695">
    <property type="entry name" value="SLAC1/Mae1/Ssu1/TehA"/>
</dbReference>
<keyword evidence="6 8" id="KW-1133">Transmembrane helix</keyword>
<sequence length="355" mass="38300">MTPIRVSYAVGVHRIRGLSPAEFAFVMATGIISTALAADAARYVSLALLAVAIAAYLMLCVIHLTRLACWPGEFLAELVSPRGFTFLTFVAASNVLSTRMTNAGVHWAGAVLLVIGFVAWLGLGYGVPLGLIAHARRDSVFDPVNGTWFLWVVGTQSVAVAAATLAHATARPDLAALAAICWAIGVVQWLLIASVEFARLLLRRLELADSVAPFWVFMGSAAISIVAGAKVSSAPAADQLLAPDFVRTLSMVLWGFATWLIPLLVGLMIWQRGRQGLALDYRTTWWAMVFPVGMYGVACRELGLVTDQSWLVTTADWEAWVALAVWLIVLVALFVHERVLHRPDAPDRPATTPLG</sequence>
<protein>
    <submittedName>
        <fullName evidence="9">Tellurite resistance/C4-dicarboxylate transporter family protein</fullName>
    </submittedName>
</protein>
<keyword evidence="3" id="KW-0813">Transport</keyword>
<evidence type="ECO:0000256" key="7">
    <source>
        <dbReference type="ARBA" id="ARBA00023136"/>
    </source>
</evidence>
<feature type="transmembrane region" description="Helical" evidence="8">
    <location>
        <begin position="251"/>
        <end position="271"/>
    </location>
</feature>
<comment type="caution">
    <text evidence="9">The sequence shown here is derived from an EMBL/GenBank/DDBJ whole genome shotgun (WGS) entry which is preliminary data.</text>
</comment>
<gene>
    <name evidence="9" type="ORF">NVS88_11695</name>
</gene>
<feature type="transmembrane region" description="Helical" evidence="8">
    <location>
        <begin position="21"/>
        <end position="38"/>
    </location>
</feature>
<dbReference type="EMBL" id="JANRHA010000007">
    <property type="protein sequence ID" value="MDG3015214.1"/>
    <property type="molecule type" value="Genomic_DNA"/>
</dbReference>
<feature type="transmembrane region" description="Helical" evidence="8">
    <location>
        <begin position="174"/>
        <end position="202"/>
    </location>
</feature>
<comment type="similarity">
    <text evidence="2">Belongs to the tellurite-resistance/dicarboxylate transporter (TDT) family.</text>
</comment>
<keyword evidence="5 8" id="KW-0812">Transmembrane</keyword>
<evidence type="ECO:0000256" key="8">
    <source>
        <dbReference type="SAM" id="Phobius"/>
    </source>
</evidence>
<evidence type="ECO:0000256" key="2">
    <source>
        <dbReference type="ARBA" id="ARBA00008566"/>
    </source>
</evidence>
<name>A0A9X4RDX1_9ACTN</name>
<dbReference type="GO" id="GO:0005886">
    <property type="term" value="C:plasma membrane"/>
    <property type="evidence" value="ECO:0007669"/>
    <property type="project" value="UniProtKB-SubCell"/>
</dbReference>
<dbReference type="PANTHER" id="PTHR31686">
    <property type="match status" value="1"/>
</dbReference>
<dbReference type="CDD" id="cd09319">
    <property type="entry name" value="TDT_like_1"/>
    <property type="match status" value="1"/>
</dbReference>
<dbReference type="Proteomes" id="UP001152755">
    <property type="component" value="Unassembled WGS sequence"/>
</dbReference>
<feature type="transmembrane region" description="Helical" evidence="8">
    <location>
        <begin position="44"/>
        <end position="62"/>
    </location>
</feature>
<dbReference type="GO" id="GO:0000319">
    <property type="term" value="F:sulfite transmembrane transporter activity"/>
    <property type="evidence" value="ECO:0007669"/>
    <property type="project" value="TreeGrafter"/>
</dbReference>
<feature type="transmembrane region" description="Helical" evidence="8">
    <location>
        <begin position="74"/>
        <end position="93"/>
    </location>
</feature>
<evidence type="ECO:0000256" key="5">
    <source>
        <dbReference type="ARBA" id="ARBA00022692"/>
    </source>
</evidence>
<keyword evidence="4" id="KW-1003">Cell membrane</keyword>
<keyword evidence="7 8" id="KW-0472">Membrane</keyword>
<dbReference type="Gene3D" id="1.50.10.150">
    <property type="entry name" value="Voltage-dependent anion channel"/>
    <property type="match status" value="1"/>
</dbReference>
<dbReference type="RefSeq" id="WP_277835675.1">
    <property type="nucleotide sequence ID" value="NZ_JAAIVF010000008.1"/>
</dbReference>
<evidence type="ECO:0000256" key="6">
    <source>
        <dbReference type="ARBA" id="ARBA00022989"/>
    </source>
</evidence>
<reference evidence="9" key="1">
    <citation type="submission" date="2022-08" db="EMBL/GenBank/DDBJ databases">
        <title>Genome analysis of Corynebacteriales strain.</title>
        <authorList>
            <person name="Lee S.D."/>
        </authorList>
    </citation>
    <scope>NUCLEOTIDE SEQUENCE</scope>
    <source>
        <strain evidence="9">D3-21</strain>
    </source>
</reference>
<feature type="transmembrane region" description="Helical" evidence="8">
    <location>
        <begin position="214"/>
        <end position="231"/>
    </location>
</feature>
<evidence type="ECO:0000256" key="4">
    <source>
        <dbReference type="ARBA" id="ARBA00022475"/>
    </source>
</evidence>
<feature type="transmembrane region" description="Helical" evidence="8">
    <location>
        <begin position="317"/>
        <end position="335"/>
    </location>
</feature>
<dbReference type="InterPro" id="IPR051629">
    <property type="entry name" value="Sulfite_efflux_TDT"/>
</dbReference>
<dbReference type="InterPro" id="IPR038665">
    <property type="entry name" value="Voltage-dep_anion_channel_sf"/>
</dbReference>
<evidence type="ECO:0000313" key="9">
    <source>
        <dbReference type="EMBL" id="MDG3015214.1"/>
    </source>
</evidence>
<proteinExistence type="inferred from homology"/>
<feature type="transmembrane region" description="Helical" evidence="8">
    <location>
        <begin position="148"/>
        <end position="168"/>
    </location>
</feature>
<evidence type="ECO:0000313" key="10">
    <source>
        <dbReference type="Proteomes" id="UP001152755"/>
    </source>
</evidence>
<comment type="subcellular location">
    <subcellularLocation>
        <location evidence="1">Cell membrane</location>
        <topology evidence="1">Multi-pass membrane protein</topology>
    </subcellularLocation>
</comment>
<evidence type="ECO:0000256" key="3">
    <source>
        <dbReference type="ARBA" id="ARBA00022448"/>
    </source>
</evidence>
<evidence type="ECO:0000256" key="1">
    <source>
        <dbReference type="ARBA" id="ARBA00004651"/>
    </source>
</evidence>